<feature type="domain" description="FAD dependent oxidoreductase" evidence="6">
    <location>
        <begin position="3"/>
        <end position="390"/>
    </location>
</feature>
<accession>A0A1A8ZH17</accession>
<reference evidence="7 8" key="1">
    <citation type="submission" date="2016-06" db="EMBL/GenBank/DDBJ databases">
        <authorList>
            <person name="Kjaerup R.B."/>
            <person name="Dalgaard T.S."/>
            <person name="Juul-Madsen H.R."/>
        </authorList>
    </citation>
    <scope>NUCLEOTIDE SEQUENCE [LARGE SCALE GENOMIC DNA]</scope>
    <source>
        <strain evidence="7 8">DSM 45248</strain>
    </source>
</reference>
<evidence type="ECO:0000256" key="1">
    <source>
        <dbReference type="ARBA" id="ARBA00001974"/>
    </source>
</evidence>
<dbReference type="NCBIfam" id="NF008726">
    <property type="entry name" value="PRK11728.1"/>
    <property type="match status" value="1"/>
</dbReference>
<dbReference type="EMBL" id="LT594324">
    <property type="protein sequence ID" value="SBT43120.1"/>
    <property type="molecule type" value="Genomic_DNA"/>
</dbReference>
<keyword evidence="3" id="KW-0274">FAD</keyword>
<dbReference type="AlphaFoldDB" id="A0A1A8ZH17"/>
<keyword evidence="8" id="KW-1185">Reference proteome</keyword>
<proteinExistence type="inferred from homology"/>
<keyword evidence="2" id="KW-0285">Flavoprotein</keyword>
<dbReference type="Gene3D" id="3.50.50.60">
    <property type="entry name" value="FAD/NAD(P)-binding domain"/>
    <property type="match status" value="1"/>
</dbReference>
<sequence length="402" mass="42956">MSYVVVGAGIVGLAVARELLIRRPGSSVVVLDKEHRVGQHQTGHNSGVVHAGVYYQPGSLKATLCRRGVGLLREYTAEHDIAYQELGKVIVARDAAEEARLTDLHERARANGVPGVRLLGPDGLRDREPHVVGRAALLSPHTAVVDFGQVARALAADVARLGGEVRLGAAVTGISRRGDSVVLATTGPDVVAGQVILCAGLHVDRLAALAGGDPSPRILPFRGEYYRLRPERSSLVRGLIYPVPDPRYPFLGVHLTRRVDGTVDVGPNAVLALAREGYRRRDVRLGDLLATLGYPGFPRLAARHWRTGVHELLGSLLKGRFAAAARRYVPELTAADLVRAPAGVRAQAVDRRGDLVDDFRIEIMGRVVAVRNAPSPAATSSLAIAEHVVRRALSAATERGLG</sequence>
<dbReference type="PANTHER" id="PTHR43104:SF2">
    <property type="entry name" value="L-2-HYDROXYGLUTARATE DEHYDROGENASE, MITOCHONDRIAL"/>
    <property type="match status" value="1"/>
</dbReference>
<dbReference type="PANTHER" id="PTHR43104">
    <property type="entry name" value="L-2-HYDROXYGLUTARATE DEHYDROGENASE, MITOCHONDRIAL"/>
    <property type="match status" value="1"/>
</dbReference>
<dbReference type="PATRIC" id="fig|299146.4.peg.1755"/>
<organism evidence="7 8">
    <name type="scientific">Micromonospora narathiwatensis</name>
    <dbReference type="NCBI Taxonomy" id="299146"/>
    <lineage>
        <taxon>Bacteria</taxon>
        <taxon>Bacillati</taxon>
        <taxon>Actinomycetota</taxon>
        <taxon>Actinomycetes</taxon>
        <taxon>Micromonosporales</taxon>
        <taxon>Micromonosporaceae</taxon>
        <taxon>Micromonospora</taxon>
    </lineage>
</organism>
<evidence type="ECO:0000256" key="4">
    <source>
        <dbReference type="ARBA" id="ARBA00023002"/>
    </source>
</evidence>
<evidence type="ECO:0000256" key="3">
    <source>
        <dbReference type="ARBA" id="ARBA00022827"/>
    </source>
</evidence>
<evidence type="ECO:0000256" key="2">
    <source>
        <dbReference type="ARBA" id="ARBA00022630"/>
    </source>
</evidence>
<evidence type="ECO:0000259" key="6">
    <source>
        <dbReference type="Pfam" id="PF01266"/>
    </source>
</evidence>
<dbReference type="OrthoDB" id="9801699at2"/>
<dbReference type="Pfam" id="PF01266">
    <property type="entry name" value="DAO"/>
    <property type="match status" value="1"/>
</dbReference>
<gene>
    <name evidence="7" type="ORF">GA0070621_1697</name>
</gene>
<dbReference type="Gene3D" id="3.30.9.10">
    <property type="entry name" value="D-Amino Acid Oxidase, subunit A, domain 2"/>
    <property type="match status" value="1"/>
</dbReference>
<protein>
    <submittedName>
        <fullName evidence="7">L-2-hydroxyglutarate oxidase LhgO</fullName>
    </submittedName>
</protein>
<evidence type="ECO:0000313" key="7">
    <source>
        <dbReference type="EMBL" id="SBT43120.1"/>
    </source>
</evidence>
<evidence type="ECO:0000256" key="5">
    <source>
        <dbReference type="ARBA" id="ARBA00037941"/>
    </source>
</evidence>
<name>A0A1A8ZH17_9ACTN</name>
<dbReference type="SUPFAM" id="SSF51905">
    <property type="entry name" value="FAD/NAD(P)-binding domain"/>
    <property type="match status" value="1"/>
</dbReference>
<dbReference type="GO" id="GO:0047545">
    <property type="term" value="F:(S)-2-hydroxyglutarate dehydrogenase activity"/>
    <property type="evidence" value="ECO:0007669"/>
    <property type="project" value="TreeGrafter"/>
</dbReference>
<comment type="similarity">
    <text evidence="5">Belongs to the L2HGDH family.</text>
</comment>
<evidence type="ECO:0000313" key="8">
    <source>
        <dbReference type="Proteomes" id="UP000198765"/>
    </source>
</evidence>
<dbReference type="RefSeq" id="WP_091192887.1">
    <property type="nucleotide sequence ID" value="NZ_LT594324.1"/>
</dbReference>
<dbReference type="InterPro" id="IPR036188">
    <property type="entry name" value="FAD/NAD-bd_sf"/>
</dbReference>
<keyword evidence="4" id="KW-0560">Oxidoreductase</keyword>
<dbReference type="InterPro" id="IPR006076">
    <property type="entry name" value="FAD-dep_OxRdtase"/>
</dbReference>
<comment type="cofactor">
    <cofactor evidence="1">
        <name>FAD</name>
        <dbReference type="ChEBI" id="CHEBI:57692"/>
    </cofactor>
</comment>
<dbReference type="GO" id="GO:0005737">
    <property type="term" value="C:cytoplasm"/>
    <property type="evidence" value="ECO:0007669"/>
    <property type="project" value="TreeGrafter"/>
</dbReference>
<dbReference type="Proteomes" id="UP000198765">
    <property type="component" value="Chromosome I"/>
</dbReference>